<dbReference type="Proteomes" id="UP001497644">
    <property type="component" value="Chromosome 6"/>
</dbReference>
<reference evidence="1" key="1">
    <citation type="submission" date="2024-04" db="EMBL/GenBank/DDBJ databases">
        <authorList>
            <consortium name="Molecular Ecology Group"/>
        </authorList>
    </citation>
    <scope>NUCLEOTIDE SEQUENCE</scope>
</reference>
<gene>
    <name evidence="1" type="ORF">LPLAT_LOCUS11114</name>
</gene>
<proteinExistence type="predicted"/>
<name>A0AAV2P112_9HYME</name>
<sequence length="131" mass="15291">MRETSSCNVVSELTRKGFDTSRVLQPEDETRTRTRRKTRVTCQECAEKNLIEIYKYTKLQERQTFASSSKKDVFNKNNNNKNVSHRTEHKYLDCVPCSLGTSTLRVTESSKNRNYSFSSYNTTYSYICKVT</sequence>
<accession>A0AAV2P112</accession>
<evidence type="ECO:0000313" key="1">
    <source>
        <dbReference type="EMBL" id="CAL1685679.1"/>
    </source>
</evidence>
<keyword evidence="2" id="KW-1185">Reference proteome</keyword>
<dbReference type="EMBL" id="OZ034829">
    <property type="protein sequence ID" value="CAL1685679.1"/>
    <property type="molecule type" value="Genomic_DNA"/>
</dbReference>
<organism evidence="1 2">
    <name type="scientific">Lasius platythorax</name>
    <dbReference type="NCBI Taxonomy" id="488582"/>
    <lineage>
        <taxon>Eukaryota</taxon>
        <taxon>Metazoa</taxon>
        <taxon>Ecdysozoa</taxon>
        <taxon>Arthropoda</taxon>
        <taxon>Hexapoda</taxon>
        <taxon>Insecta</taxon>
        <taxon>Pterygota</taxon>
        <taxon>Neoptera</taxon>
        <taxon>Endopterygota</taxon>
        <taxon>Hymenoptera</taxon>
        <taxon>Apocrita</taxon>
        <taxon>Aculeata</taxon>
        <taxon>Formicoidea</taxon>
        <taxon>Formicidae</taxon>
        <taxon>Formicinae</taxon>
        <taxon>Lasius</taxon>
        <taxon>Lasius</taxon>
    </lineage>
</organism>
<protein>
    <submittedName>
        <fullName evidence="1">Uncharacterized protein</fullName>
    </submittedName>
</protein>
<dbReference type="AlphaFoldDB" id="A0AAV2P112"/>
<evidence type="ECO:0000313" key="2">
    <source>
        <dbReference type="Proteomes" id="UP001497644"/>
    </source>
</evidence>